<gene>
    <name evidence="1" type="ORF">IR213_09245</name>
</gene>
<organism evidence="1 2">
    <name type="scientific">Flavobacterium soyangense</name>
    <dbReference type="NCBI Taxonomy" id="2023265"/>
    <lineage>
        <taxon>Bacteria</taxon>
        <taxon>Pseudomonadati</taxon>
        <taxon>Bacteroidota</taxon>
        <taxon>Flavobacteriia</taxon>
        <taxon>Flavobacteriales</taxon>
        <taxon>Flavobacteriaceae</taxon>
        <taxon>Flavobacterium</taxon>
    </lineage>
</organism>
<dbReference type="Proteomes" id="UP000646211">
    <property type="component" value="Unassembled WGS sequence"/>
</dbReference>
<evidence type="ECO:0000313" key="2">
    <source>
        <dbReference type="Proteomes" id="UP000646211"/>
    </source>
</evidence>
<keyword evidence="1" id="KW-0645">Protease</keyword>
<evidence type="ECO:0000313" key="1">
    <source>
        <dbReference type="EMBL" id="MBF2708773.1"/>
    </source>
</evidence>
<reference evidence="1" key="1">
    <citation type="submission" date="2020-11" db="EMBL/GenBank/DDBJ databases">
        <title>Genome of Flavobacterium soyangense.</title>
        <authorList>
            <person name="Liu Q."/>
            <person name="Xin Y.-H."/>
        </authorList>
    </citation>
    <scope>NUCLEOTIDE SEQUENCE</scope>
    <source>
        <strain evidence="1">CGMCC 1.13493</strain>
    </source>
</reference>
<keyword evidence="2" id="KW-1185">Reference proteome</keyword>
<dbReference type="AlphaFoldDB" id="A0A930U8B1"/>
<accession>A0A930U8B1</accession>
<keyword evidence="1" id="KW-0378">Hydrolase</keyword>
<dbReference type="GO" id="GO:0006508">
    <property type="term" value="P:proteolysis"/>
    <property type="evidence" value="ECO:0007669"/>
    <property type="project" value="UniProtKB-KW"/>
</dbReference>
<protein>
    <submittedName>
        <fullName evidence="1">Caudovirus prohead protease</fullName>
    </submittedName>
</protein>
<comment type="caution">
    <text evidence="1">The sequence shown here is derived from an EMBL/GenBank/DDBJ whole genome shotgun (WGS) entry which is preliminary data.</text>
</comment>
<name>A0A930U8B1_9FLAO</name>
<dbReference type="RefSeq" id="WP_194312025.1">
    <property type="nucleotide sequence ID" value="NZ_JADHEC010000018.1"/>
</dbReference>
<dbReference type="GO" id="GO:0008233">
    <property type="term" value="F:peptidase activity"/>
    <property type="evidence" value="ECO:0007669"/>
    <property type="project" value="UniProtKB-KW"/>
</dbReference>
<sequence length="329" mass="35524">MPKPKIFILNDDAVQNSYGFFILTSGGKLDRFKSNPVMLSDHINKNENVIGNWLNLQVENGLIKAEPNFDVARPIGLEISGQVDRDFIKGASMGILPNWDSMERVGDKLILKEWELVEASIVPVPSNRNSIAIYGIDGNLMEESEIQNLCLSVQGANTPNLNPKNSNMKKILLSVATLMALGFDDQPTDGLDVAAVEAKVLGLSSQVTKLTSENEGLKLAAQTAKEAQEAALLLSTTNKVDLAIIQGKIPADKKEAFVKLGIASPEVLETTLDSIPGKQNFGAGVKTATGNGAATVATIEDFQALSTELQLSFKNDNPEEYKKLVESIK</sequence>
<dbReference type="EMBL" id="JADHEC010000018">
    <property type="protein sequence ID" value="MBF2708773.1"/>
    <property type="molecule type" value="Genomic_DNA"/>
</dbReference>
<proteinExistence type="predicted"/>